<dbReference type="Proteomes" id="UP000199754">
    <property type="component" value="Plasmid pSMR1-1"/>
</dbReference>
<keyword evidence="1" id="KW-0812">Transmembrane</keyword>
<keyword evidence="1" id="KW-1133">Transmembrane helix</keyword>
<organism evidence="2 3">
    <name type="scientific">Pseudosulfitobacter pseudonitzschiae</name>
    <dbReference type="NCBI Taxonomy" id="1402135"/>
    <lineage>
        <taxon>Bacteria</taxon>
        <taxon>Pseudomonadati</taxon>
        <taxon>Pseudomonadota</taxon>
        <taxon>Alphaproteobacteria</taxon>
        <taxon>Rhodobacterales</taxon>
        <taxon>Roseobacteraceae</taxon>
        <taxon>Pseudosulfitobacter</taxon>
    </lineage>
</organism>
<feature type="transmembrane region" description="Helical" evidence="1">
    <location>
        <begin position="20"/>
        <end position="37"/>
    </location>
</feature>
<reference evidence="2 3" key="1">
    <citation type="submission" date="2017-07" db="EMBL/GenBank/DDBJ databases">
        <title>Genome Sequence of Sulfitobacter pseudonitzschiae Strain SMR1 Isolated from a culture of the Diatom Skeletonema marinoi.</title>
        <authorList>
            <person name="Topel M."/>
            <person name="Pinder M.I.M."/>
            <person name="Johansson O.N."/>
            <person name="Kourtchenko O."/>
            <person name="Godhe A."/>
            <person name="Clarke A.K."/>
        </authorList>
    </citation>
    <scope>NUCLEOTIDE SEQUENCE [LARGE SCALE GENOMIC DNA]</scope>
    <source>
        <strain evidence="2 3">SMR1</strain>
        <plasmid evidence="2 3">pSMR1-1</plasmid>
    </source>
</reference>
<accession>A0A221K650</accession>
<sequence>MTYYHEDAPTLTLWKKWRGLATVALTLLIVLGLIAIARAPLAPNGPDGEIVIPGEDWHGNVRRSDPTR</sequence>
<dbReference type="AlphaFoldDB" id="A0A221K650"/>
<keyword evidence="2" id="KW-0614">Plasmid</keyword>
<gene>
    <name evidence="2" type="ORF">SULPSESMR1_04782</name>
</gene>
<evidence type="ECO:0000313" key="3">
    <source>
        <dbReference type="Proteomes" id="UP000199754"/>
    </source>
</evidence>
<dbReference type="KEGG" id="spse:SULPSESMR1_04782"/>
<evidence type="ECO:0000256" key="1">
    <source>
        <dbReference type="SAM" id="Phobius"/>
    </source>
</evidence>
<evidence type="ECO:0000313" key="2">
    <source>
        <dbReference type="EMBL" id="ASM74478.1"/>
    </source>
</evidence>
<geneLocation type="plasmid" evidence="2 3">
    <name>pSMR1-1</name>
</geneLocation>
<protein>
    <submittedName>
        <fullName evidence="2">Uncharacterized protein</fullName>
    </submittedName>
</protein>
<dbReference type="EMBL" id="CP022416">
    <property type="protein sequence ID" value="ASM74478.1"/>
    <property type="molecule type" value="Genomic_DNA"/>
</dbReference>
<keyword evidence="3" id="KW-1185">Reference proteome</keyword>
<keyword evidence="1" id="KW-0472">Membrane</keyword>
<dbReference type="RefSeq" id="WP_089422525.1">
    <property type="nucleotide sequence ID" value="NZ_CP022416.1"/>
</dbReference>
<name>A0A221K650_9RHOB</name>
<proteinExistence type="predicted"/>